<dbReference type="PANTHER" id="PTHR34219:SF4">
    <property type="entry name" value="PEPSY DOMAIN-CONTAINING PROTEIN"/>
    <property type="match status" value="1"/>
</dbReference>
<dbReference type="OrthoDB" id="9776609at2"/>
<dbReference type="Proteomes" id="UP000229081">
    <property type="component" value="Chromosome"/>
</dbReference>
<protein>
    <submittedName>
        <fullName evidence="2">PepSY domain-containing protein</fullName>
    </submittedName>
</protein>
<dbReference type="AlphaFoldDB" id="A0A2K8MIZ1"/>
<feature type="transmembrane region" description="Helical" evidence="1">
    <location>
        <begin position="157"/>
        <end position="184"/>
    </location>
</feature>
<feature type="transmembrane region" description="Helical" evidence="1">
    <location>
        <begin position="425"/>
        <end position="447"/>
    </location>
</feature>
<feature type="transmembrane region" description="Helical" evidence="1">
    <location>
        <begin position="205"/>
        <end position="228"/>
    </location>
</feature>
<dbReference type="RefSeq" id="WP_100282769.1">
    <property type="nucleotide sequence ID" value="NZ_CP024923.1"/>
</dbReference>
<sequence length="530" mass="56435">MIHLKKDETKAMVAVHGWSGILLGLLLYAVVLTGAAAVFAHEIGAWSGGHLATRSSFEQPIDATMRRLTAQTPPQYREAVNLFEIGDHGLGVFFHRHEVDAQGVPTENGIYYQLDNSGRTLATVTGSVDDVFGPRNDDALSSFLVDTHVRLHVPNPWGLLLTGILGLAMLVAAISGLLIHRHLFKDIFTLRRRASPALVNRDKHSVAGTWSLPFAFVLAFTGSFFSFYGTIGVPVVAMAAFGGDVEALTKAVFGNPGTPDPRPAAMGNLDRVAADAIHRTGEVPAFIAIEKFGRADAEITSYHNPREGDLEPVALLYKGATAEFVRAKPQVGAQPSAGGTLVGIMGPLHFGNFAGMLSKAIWFGLGFAMCYVTYTGMRLWVVRRRNDARSLAWLERTVTVVGFGLPFGLVASAAAFLVTSPLGSAVYWTTTAFLIASGAAILAGIFVPGNDRLALVLKAATGGTMLLLPLLRLFSAGGPDWAEAVSAGQPVIAALDLAFMSGGAWLFRDCWRTWPRAARGSGPILGAVEA</sequence>
<feature type="transmembrane region" description="Helical" evidence="1">
    <location>
        <begin position="21"/>
        <end position="40"/>
    </location>
</feature>
<feature type="transmembrane region" description="Helical" evidence="1">
    <location>
        <begin position="487"/>
        <end position="507"/>
    </location>
</feature>
<name>A0A2K8MIZ1_9SPHN</name>
<proteinExistence type="predicted"/>
<gene>
    <name evidence="2" type="ORF">CVN68_14160</name>
</gene>
<keyword evidence="3" id="KW-1185">Reference proteome</keyword>
<keyword evidence="1" id="KW-0472">Membrane</keyword>
<keyword evidence="1" id="KW-0812">Transmembrane</keyword>
<evidence type="ECO:0000313" key="2">
    <source>
        <dbReference type="EMBL" id="ATY32964.1"/>
    </source>
</evidence>
<feature type="transmembrane region" description="Helical" evidence="1">
    <location>
        <begin position="360"/>
        <end position="381"/>
    </location>
</feature>
<accession>A0A2K8MIZ1</accession>
<evidence type="ECO:0000256" key="1">
    <source>
        <dbReference type="SAM" id="Phobius"/>
    </source>
</evidence>
<dbReference type="Pfam" id="PF03929">
    <property type="entry name" value="PepSY_TM"/>
    <property type="match status" value="1"/>
</dbReference>
<organism evidence="2 3">
    <name type="scientific">Sphingomonas psychrotolerans</name>
    <dbReference type="NCBI Taxonomy" id="1327635"/>
    <lineage>
        <taxon>Bacteria</taxon>
        <taxon>Pseudomonadati</taxon>
        <taxon>Pseudomonadota</taxon>
        <taxon>Alphaproteobacteria</taxon>
        <taxon>Sphingomonadales</taxon>
        <taxon>Sphingomonadaceae</taxon>
        <taxon>Sphingomonas</taxon>
    </lineage>
</organism>
<feature type="transmembrane region" description="Helical" evidence="1">
    <location>
        <begin position="393"/>
        <end position="419"/>
    </location>
</feature>
<dbReference type="PANTHER" id="PTHR34219">
    <property type="entry name" value="IRON-REGULATED INNER MEMBRANE PROTEIN-RELATED"/>
    <property type="match status" value="1"/>
</dbReference>
<dbReference type="InterPro" id="IPR005625">
    <property type="entry name" value="PepSY-ass_TM"/>
</dbReference>
<evidence type="ECO:0000313" key="3">
    <source>
        <dbReference type="Proteomes" id="UP000229081"/>
    </source>
</evidence>
<dbReference type="EMBL" id="CP024923">
    <property type="protein sequence ID" value="ATY32964.1"/>
    <property type="molecule type" value="Genomic_DNA"/>
</dbReference>
<keyword evidence="1" id="KW-1133">Transmembrane helix</keyword>
<feature type="transmembrane region" description="Helical" evidence="1">
    <location>
        <begin position="454"/>
        <end position="475"/>
    </location>
</feature>
<reference evidence="2 3" key="1">
    <citation type="submission" date="2017-11" db="EMBL/GenBank/DDBJ databases">
        <title>Complete genome sequence of Sphingomonas sp. Strain Cra20, a psychrotolerant potential plant growth promoting rhizobacteria.</title>
        <authorList>
            <person name="Luo Y."/>
        </authorList>
    </citation>
    <scope>NUCLEOTIDE SEQUENCE [LARGE SCALE GENOMIC DNA]</scope>
    <source>
        <strain evidence="2 3">Cra20</strain>
    </source>
</reference>
<dbReference type="KEGG" id="sphc:CVN68_14160"/>